<keyword evidence="6" id="KW-1185">Reference proteome</keyword>
<feature type="transmembrane region" description="Helical" evidence="2">
    <location>
        <begin position="175"/>
        <end position="196"/>
    </location>
</feature>
<feature type="domain" description="EAL" evidence="3">
    <location>
        <begin position="433"/>
        <end position="682"/>
    </location>
</feature>
<keyword evidence="2" id="KW-0472">Membrane</keyword>
<accession>A0A6L9MNV8</accession>
<keyword evidence="2" id="KW-1133">Transmembrane helix</keyword>
<evidence type="ECO:0000313" key="6">
    <source>
        <dbReference type="Proteomes" id="UP000476332"/>
    </source>
</evidence>
<dbReference type="PANTHER" id="PTHR33121">
    <property type="entry name" value="CYCLIC DI-GMP PHOSPHODIESTERASE PDEF"/>
    <property type="match status" value="1"/>
</dbReference>
<dbReference type="PANTHER" id="PTHR33121:SF70">
    <property type="entry name" value="SIGNALING PROTEIN YKOW"/>
    <property type="match status" value="1"/>
</dbReference>
<dbReference type="RefSeq" id="WP_163046348.1">
    <property type="nucleotide sequence ID" value="NZ_JAAAMJ010000054.1"/>
</dbReference>
<dbReference type="PROSITE" id="PS50883">
    <property type="entry name" value="EAL"/>
    <property type="match status" value="1"/>
</dbReference>
<organism evidence="5 6">
    <name type="scientific">Aurantimonas aggregata</name>
    <dbReference type="NCBI Taxonomy" id="2047720"/>
    <lineage>
        <taxon>Bacteria</taxon>
        <taxon>Pseudomonadati</taxon>
        <taxon>Pseudomonadota</taxon>
        <taxon>Alphaproteobacteria</taxon>
        <taxon>Hyphomicrobiales</taxon>
        <taxon>Aurantimonadaceae</taxon>
        <taxon>Aurantimonas</taxon>
    </lineage>
</organism>
<dbReference type="GO" id="GO:0071111">
    <property type="term" value="F:cyclic-guanylate-specific phosphodiesterase activity"/>
    <property type="evidence" value="ECO:0007669"/>
    <property type="project" value="InterPro"/>
</dbReference>
<gene>
    <name evidence="5" type="ORF">GTW51_22955</name>
</gene>
<dbReference type="PROSITE" id="PS50887">
    <property type="entry name" value="GGDEF"/>
    <property type="match status" value="1"/>
</dbReference>
<proteinExistence type="predicted"/>
<dbReference type="InterPro" id="IPR000160">
    <property type="entry name" value="GGDEF_dom"/>
</dbReference>
<feature type="domain" description="GGDEF" evidence="4">
    <location>
        <begin position="286"/>
        <end position="424"/>
    </location>
</feature>
<dbReference type="Gene3D" id="3.30.70.270">
    <property type="match status" value="1"/>
</dbReference>
<dbReference type="Pfam" id="PF00990">
    <property type="entry name" value="GGDEF"/>
    <property type="match status" value="1"/>
</dbReference>
<comment type="caution">
    <text evidence="5">The sequence shown here is derived from an EMBL/GenBank/DDBJ whole genome shotgun (WGS) entry which is preliminary data.</text>
</comment>
<dbReference type="NCBIfam" id="TIGR00254">
    <property type="entry name" value="GGDEF"/>
    <property type="match status" value="1"/>
</dbReference>
<keyword evidence="2" id="KW-0812">Transmembrane</keyword>
<dbReference type="Pfam" id="PF00563">
    <property type="entry name" value="EAL"/>
    <property type="match status" value="1"/>
</dbReference>
<dbReference type="InterPro" id="IPR050706">
    <property type="entry name" value="Cyclic-di-GMP_PDE-like"/>
</dbReference>
<dbReference type="SMART" id="SM00267">
    <property type="entry name" value="GGDEF"/>
    <property type="match status" value="1"/>
</dbReference>
<dbReference type="Proteomes" id="UP000476332">
    <property type="component" value="Unassembled WGS sequence"/>
</dbReference>
<evidence type="ECO:0000313" key="5">
    <source>
        <dbReference type="EMBL" id="NDV89503.1"/>
    </source>
</evidence>
<evidence type="ECO:0000256" key="2">
    <source>
        <dbReference type="SAM" id="Phobius"/>
    </source>
</evidence>
<dbReference type="EMBL" id="JAAAMJ010000054">
    <property type="protein sequence ID" value="NDV89503.1"/>
    <property type="molecule type" value="Genomic_DNA"/>
</dbReference>
<dbReference type="InterPro" id="IPR001633">
    <property type="entry name" value="EAL_dom"/>
</dbReference>
<sequence>MKLGTRKNQRNSLPRRTFGSGQERGDRLSRHGDLVKTELAKPWYASRSESLVKVYNRRREPYRRADARYTMWVAVVIYILFGLLDFVLIPDVADATTGARILFGAAAFCIVEVLTKVGARANQLETTCAGIIVACYVAWLSIAVYSVYTLSVSYYMVFGTIFMMVASLLFNFKPIYAIFTSILVTIAFFVAMIFVIPVSLNYALAFGTFYFSCFAFTAYVNWKLNLERYRVFLNAFQAERRQEELAERRDTLLRLSNTDPLTGLMNRRAIDEKLRQFWSTWLTTSTPFAVVLADIDFFKSFNDYHGHQEGDRCLIYVGKALQRAIAPYNGSIGRYGGEEFIILAPLADDSQLKALAETVRSAVADITVNHQHRKDGENIVTASVGASITRRQSSSKVETLLNEADRALYSAKASGRNCVHLFDPSDPKSGDDSEAVAALLRTAIDRHLVSLVYQPIQSLPSGRVDAVESLMRLRMLDGTDVPPSVFIPIAERTGAILELGRWAIDTVCQELLSNRHIAFATVNISVVQLRAPGFSKTVEDILHERRVPGTRLAIEVTEGLDLELNSEVLRSIGSLRQLGVRIWLDDFGTGFAGLSWLRLIDFDAVKIDRSFINNLSNNRDVTMLRDIIELVRNRGPQILVEGVETSEQMEILGNYQVDYLQGYFIGHPRPSANVGAIIAPQALQMSNQL</sequence>
<dbReference type="Gene3D" id="3.20.20.450">
    <property type="entry name" value="EAL domain"/>
    <property type="match status" value="1"/>
</dbReference>
<evidence type="ECO:0000259" key="4">
    <source>
        <dbReference type="PROSITE" id="PS50887"/>
    </source>
</evidence>
<evidence type="ECO:0000259" key="3">
    <source>
        <dbReference type="PROSITE" id="PS50883"/>
    </source>
</evidence>
<dbReference type="SUPFAM" id="SSF141868">
    <property type="entry name" value="EAL domain-like"/>
    <property type="match status" value="1"/>
</dbReference>
<feature type="transmembrane region" description="Helical" evidence="2">
    <location>
        <begin position="154"/>
        <end position="170"/>
    </location>
</feature>
<dbReference type="InterPro" id="IPR043128">
    <property type="entry name" value="Rev_trsase/Diguanyl_cyclase"/>
</dbReference>
<dbReference type="AlphaFoldDB" id="A0A6L9MNV8"/>
<dbReference type="SUPFAM" id="SSF55073">
    <property type="entry name" value="Nucleotide cyclase"/>
    <property type="match status" value="1"/>
</dbReference>
<reference evidence="5 6" key="1">
    <citation type="submission" date="2020-01" db="EMBL/GenBank/DDBJ databases">
        <title>Genomes of bacteria type strains.</title>
        <authorList>
            <person name="Chen J."/>
            <person name="Zhu S."/>
            <person name="Chen J."/>
        </authorList>
    </citation>
    <scope>NUCLEOTIDE SEQUENCE [LARGE SCALE GENOMIC DNA]</scope>
    <source>
        <strain evidence="5 6">KCTC 52919</strain>
    </source>
</reference>
<dbReference type="CDD" id="cd01949">
    <property type="entry name" value="GGDEF"/>
    <property type="match status" value="1"/>
</dbReference>
<dbReference type="InterPro" id="IPR029787">
    <property type="entry name" value="Nucleotide_cyclase"/>
</dbReference>
<evidence type="ECO:0000256" key="1">
    <source>
        <dbReference type="SAM" id="MobiDB-lite"/>
    </source>
</evidence>
<dbReference type="SMART" id="SM00052">
    <property type="entry name" value="EAL"/>
    <property type="match status" value="1"/>
</dbReference>
<name>A0A6L9MNV8_9HYPH</name>
<feature type="transmembrane region" description="Helical" evidence="2">
    <location>
        <begin position="127"/>
        <end position="148"/>
    </location>
</feature>
<feature type="region of interest" description="Disordered" evidence="1">
    <location>
        <begin position="1"/>
        <end position="29"/>
    </location>
</feature>
<feature type="transmembrane region" description="Helical" evidence="2">
    <location>
        <begin position="69"/>
        <end position="89"/>
    </location>
</feature>
<dbReference type="FunFam" id="3.30.70.270:FF:000001">
    <property type="entry name" value="Diguanylate cyclase domain protein"/>
    <property type="match status" value="1"/>
</dbReference>
<dbReference type="CDD" id="cd01948">
    <property type="entry name" value="EAL"/>
    <property type="match status" value="1"/>
</dbReference>
<feature type="transmembrane region" description="Helical" evidence="2">
    <location>
        <begin position="202"/>
        <end position="222"/>
    </location>
</feature>
<dbReference type="InterPro" id="IPR035919">
    <property type="entry name" value="EAL_sf"/>
</dbReference>
<feature type="transmembrane region" description="Helical" evidence="2">
    <location>
        <begin position="95"/>
        <end position="115"/>
    </location>
</feature>
<protein>
    <submittedName>
        <fullName evidence="5">EAL domain-containing protein</fullName>
    </submittedName>
</protein>